<dbReference type="CDD" id="cd18870">
    <property type="entry name" value="NUDIX_AcylCoAdiphos_Nudt19"/>
    <property type="match status" value="1"/>
</dbReference>
<dbReference type="Gene3D" id="3.90.79.10">
    <property type="entry name" value="Nucleoside Triphosphate Pyrophosphohydrolase"/>
    <property type="match status" value="1"/>
</dbReference>
<reference evidence="9" key="1">
    <citation type="submission" date="2016-11" db="EMBL/GenBank/DDBJ databases">
        <title>Mesorhizobium oceanicum sp. nov., isolated from deep seawater in South China Sea.</title>
        <authorList>
            <person name="Fu G.-Y."/>
        </authorList>
    </citation>
    <scope>NUCLEOTIDE SEQUENCE [LARGE SCALE GENOMIC DNA]</scope>
    <source>
        <strain evidence="9">B7</strain>
    </source>
</reference>
<comment type="cofactor">
    <cofactor evidence="2">
        <name>Mg(2+)</name>
        <dbReference type="ChEBI" id="CHEBI:18420"/>
    </cofactor>
</comment>
<evidence type="ECO:0000259" key="7">
    <source>
        <dbReference type="PROSITE" id="PS51462"/>
    </source>
</evidence>
<proteinExistence type="predicted"/>
<feature type="domain" description="Nudix hydrolase" evidence="7">
    <location>
        <begin position="34"/>
        <end position="225"/>
    </location>
</feature>
<dbReference type="InterPro" id="IPR000086">
    <property type="entry name" value="NUDIX_hydrolase_dom"/>
</dbReference>
<dbReference type="Proteomes" id="UP000182840">
    <property type="component" value="Chromosome"/>
</dbReference>
<name>A0A1L3SRT2_9HYPH</name>
<dbReference type="AlphaFoldDB" id="A0A1L3SRT2"/>
<dbReference type="GO" id="GO:0046872">
    <property type="term" value="F:metal ion binding"/>
    <property type="evidence" value="ECO:0007669"/>
    <property type="project" value="UniProtKB-KW"/>
</dbReference>
<gene>
    <name evidence="8" type="ORF">BSQ44_12400</name>
</gene>
<evidence type="ECO:0000313" key="8">
    <source>
        <dbReference type="EMBL" id="APH72071.1"/>
    </source>
</evidence>
<evidence type="ECO:0000256" key="6">
    <source>
        <dbReference type="ARBA" id="ARBA00023211"/>
    </source>
</evidence>
<dbReference type="InterPro" id="IPR015797">
    <property type="entry name" value="NUDIX_hydrolase-like_dom_sf"/>
</dbReference>
<evidence type="ECO:0000256" key="3">
    <source>
        <dbReference type="ARBA" id="ARBA00022723"/>
    </source>
</evidence>
<dbReference type="PROSITE" id="PS51462">
    <property type="entry name" value="NUDIX"/>
    <property type="match status" value="1"/>
</dbReference>
<dbReference type="SUPFAM" id="SSF55811">
    <property type="entry name" value="Nudix"/>
    <property type="match status" value="1"/>
</dbReference>
<dbReference type="STRING" id="1670800.BSQ44_12400"/>
<dbReference type="PANTHER" id="PTHR12318">
    <property type="entry name" value="TESTOSTERONE-REGULATED PROTEIN RP2"/>
    <property type="match status" value="1"/>
</dbReference>
<comment type="cofactor">
    <cofactor evidence="1">
        <name>Mn(2+)</name>
        <dbReference type="ChEBI" id="CHEBI:29035"/>
    </cofactor>
</comment>
<dbReference type="GO" id="GO:0016818">
    <property type="term" value="F:hydrolase activity, acting on acid anhydrides, in phosphorus-containing anhydrides"/>
    <property type="evidence" value="ECO:0007669"/>
    <property type="project" value="InterPro"/>
</dbReference>
<dbReference type="InterPro" id="IPR039121">
    <property type="entry name" value="NUDT19"/>
</dbReference>
<protein>
    <submittedName>
        <fullName evidence="8">NUDIX hydrolase</fullName>
    </submittedName>
</protein>
<keyword evidence="4 8" id="KW-0378">Hydrolase</keyword>
<keyword evidence="3" id="KW-0479">Metal-binding</keyword>
<evidence type="ECO:0000256" key="5">
    <source>
        <dbReference type="ARBA" id="ARBA00022842"/>
    </source>
</evidence>
<dbReference type="EMBL" id="CP018171">
    <property type="protein sequence ID" value="APH72071.1"/>
    <property type="molecule type" value="Genomic_DNA"/>
</dbReference>
<accession>A0A1L3SRT2</accession>
<dbReference type="PANTHER" id="PTHR12318:SF0">
    <property type="entry name" value="ACYL-COENZYME A DIPHOSPHATASE NUDT19"/>
    <property type="match status" value="1"/>
</dbReference>
<sequence length="255" mass="28316">MAVGEKKSVAEGMTRTELDKAESKDFALGGKPMRPRDAATLILLDRSGSDVKVLLGRRHHKHAFMPGRFVFPGGRTDPHDSRVATVTTLPPEEEMRIAGHHARASRARARAIALSAIRETYEEAGLLIGERGAFASTRPGWQGFVEHGVSPSLERLRFVARAITPPGRVRRFDTRFIAAWRDDVAVALPDGGPTNELEELCWLPVEEAKTLEIPAITRTVLEELQARLATDPELRPGAPAPFYRMLRNRFVRDTI</sequence>
<keyword evidence="9" id="KW-1185">Reference proteome</keyword>
<evidence type="ECO:0000256" key="4">
    <source>
        <dbReference type="ARBA" id="ARBA00022801"/>
    </source>
</evidence>
<evidence type="ECO:0000256" key="2">
    <source>
        <dbReference type="ARBA" id="ARBA00001946"/>
    </source>
</evidence>
<evidence type="ECO:0000256" key="1">
    <source>
        <dbReference type="ARBA" id="ARBA00001936"/>
    </source>
</evidence>
<keyword evidence="5" id="KW-0460">Magnesium</keyword>
<dbReference type="KEGG" id="meso:BSQ44_12400"/>
<keyword evidence="6" id="KW-0464">Manganese</keyword>
<organism evidence="8 9">
    <name type="scientific">Aquibium oceanicum</name>
    <dbReference type="NCBI Taxonomy" id="1670800"/>
    <lineage>
        <taxon>Bacteria</taxon>
        <taxon>Pseudomonadati</taxon>
        <taxon>Pseudomonadota</taxon>
        <taxon>Alphaproteobacteria</taxon>
        <taxon>Hyphomicrobiales</taxon>
        <taxon>Phyllobacteriaceae</taxon>
        <taxon>Aquibium</taxon>
    </lineage>
</organism>
<evidence type="ECO:0000313" key="9">
    <source>
        <dbReference type="Proteomes" id="UP000182840"/>
    </source>
</evidence>